<dbReference type="Proteomes" id="UP000223527">
    <property type="component" value="Unassembled WGS sequence"/>
</dbReference>
<evidence type="ECO:0000313" key="1">
    <source>
        <dbReference type="EMBL" id="PHK96069.1"/>
    </source>
</evidence>
<dbReference type="Pfam" id="PF11136">
    <property type="entry name" value="DUF2889"/>
    <property type="match status" value="1"/>
</dbReference>
<dbReference type="EMBL" id="PDNU01000005">
    <property type="protein sequence ID" value="PHK96069.1"/>
    <property type="molecule type" value="Genomic_DNA"/>
</dbReference>
<protein>
    <recommendedName>
        <fullName evidence="3">DUF2889 domain-containing protein</fullName>
    </recommendedName>
</protein>
<sequence length="193" mass="21101">MPLSPPAARRPLHRRLIDMHGYAREDGLFDIEGHLVDTKPHGFVTLDRTVGPDEPLHGMWIRLTVDDDLLIHACEASTDFSPYAICPGAAPNFARLAGLRIGLGFNRAVQERVGGTLGCTHLREMMAQLATVAFQTTYDARQARRKAEAAATGRVRRPALVDSCLAYAEGSDVVARHWPDYAASRQAGQDAAE</sequence>
<name>A0A2C7ADD8_9PROT</name>
<dbReference type="RefSeq" id="WP_099094556.1">
    <property type="nucleotide sequence ID" value="NZ_PDNU01000005.1"/>
</dbReference>
<keyword evidence="2" id="KW-1185">Reference proteome</keyword>
<evidence type="ECO:0000313" key="2">
    <source>
        <dbReference type="Proteomes" id="UP000223527"/>
    </source>
</evidence>
<dbReference type="InterPro" id="IPR021312">
    <property type="entry name" value="DUF2889"/>
</dbReference>
<gene>
    <name evidence="1" type="ORF">CR162_05295</name>
</gene>
<accession>A0A2C7ADD8</accession>
<dbReference type="AlphaFoldDB" id="A0A2C7ADD8"/>
<comment type="caution">
    <text evidence="1">The sequence shown here is derived from an EMBL/GenBank/DDBJ whole genome shotgun (WGS) entry which is preliminary data.</text>
</comment>
<reference evidence="1 2" key="1">
    <citation type="submission" date="2017-10" db="EMBL/GenBank/DDBJ databases">
        <authorList>
            <person name="Banno H."/>
            <person name="Chua N.-H."/>
        </authorList>
    </citation>
    <scope>NUCLEOTIDE SEQUENCE [LARGE SCALE GENOMIC DNA]</scope>
    <source>
        <strain evidence="1 2">YW11</strain>
    </source>
</reference>
<dbReference type="OrthoDB" id="6862397at2"/>
<proteinExistence type="predicted"/>
<organism evidence="1 2">
    <name type="scientific">Teichococcus rhizosphaerae</name>
    <dbReference type="NCBI Taxonomy" id="1335062"/>
    <lineage>
        <taxon>Bacteria</taxon>
        <taxon>Pseudomonadati</taxon>
        <taxon>Pseudomonadota</taxon>
        <taxon>Alphaproteobacteria</taxon>
        <taxon>Acetobacterales</taxon>
        <taxon>Roseomonadaceae</taxon>
        <taxon>Roseomonas</taxon>
    </lineage>
</organism>
<evidence type="ECO:0008006" key="3">
    <source>
        <dbReference type="Google" id="ProtNLM"/>
    </source>
</evidence>